<dbReference type="Gene3D" id="3.30.730.10">
    <property type="entry name" value="AP2/ERF domain"/>
    <property type="match status" value="1"/>
</dbReference>
<keyword evidence="4" id="KW-0804">Transcription</keyword>
<evidence type="ECO:0000259" key="7">
    <source>
        <dbReference type="PROSITE" id="PS51032"/>
    </source>
</evidence>
<gene>
    <name evidence="8" type="ORF">Tci_051488</name>
</gene>
<dbReference type="AlphaFoldDB" id="A0A6L2N038"/>
<feature type="compositionally biased region" description="Basic and acidic residues" evidence="6">
    <location>
        <begin position="310"/>
        <end position="319"/>
    </location>
</feature>
<name>A0A6L2N038_TANCI</name>
<comment type="caution">
    <text evidence="8">The sequence shown here is derived from an EMBL/GenBank/DDBJ whole genome shotgun (WGS) entry which is preliminary data.</text>
</comment>
<dbReference type="PANTHER" id="PTHR32467">
    <property type="entry name" value="AP2-LIKE ETHYLENE-RESPONSIVE TRANSCRIPTION FACTOR"/>
    <property type="match status" value="1"/>
</dbReference>
<evidence type="ECO:0000256" key="5">
    <source>
        <dbReference type="ARBA" id="ARBA00023242"/>
    </source>
</evidence>
<evidence type="ECO:0000256" key="2">
    <source>
        <dbReference type="ARBA" id="ARBA00023015"/>
    </source>
</evidence>
<keyword evidence="2" id="KW-0805">Transcription regulation</keyword>
<proteinExistence type="predicted"/>
<dbReference type="CDD" id="cd00018">
    <property type="entry name" value="AP2"/>
    <property type="match status" value="1"/>
</dbReference>
<sequence length="562" mass="63023">MKYVYLGLFDNEAQAARAYDKAAIKCNGREAVTNFEPSISGTYISLEAMDEGGHNLDLNLSVSSVTNSPKRNHNVQNLDMCFTNSELPYEKRLKVQPHPPASRHRQTAVSMRYPVLQVQHHAPTNVHRQSAVSKHYPVLHVQHHPPANVHGQSADFLRSEWQPYSLDNDTTFCFLLLHVTRLPPTKEKYPDVDRLFPLSPAQNRVQEIVGATKYPPRRCGNMLPPQLNNQIATALQLMILCSVASGDHLPCSKDKDAAVRSSKESTTFKDIVGRLSNSVEEEQMLNLSHDDHVDTESSGSVLSKNSEISDDQKSKDSAESSHASSFSSAESKEILLRLLDNDTPVDDESSAAIENTIISNILSMDLDGDSSVYPQTVTGLLETRDGRQGSSWNVQNNEHSRFSFAKEHGFSSQKFDLVSPSSNIGQGINFSAVQDPFDNKYDRYSYNGGRRIIHKRADQLMAAAPPHLYLLNNQSLQTGINSITSCRRLIDRMLEARLENLRMRVSCMVMVTICSKCLLQAMYTPLGIRKYPGAFAWKNCDKSCYLIGKGHLRTREQKKRIR</sequence>
<evidence type="ECO:0000256" key="3">
    <source>
        <dbReference type="ARBA" id="ARBA00023125"/>
    </source>
</evidence>
<evidence type="ECO:0000256" key="6">
    <source>
        <dbReference type="SAM" id="MobiDB-lite"/>
    </source>
</evidence>
<dbReference type="PANTHER" id="PTHR32467:SF108">
    <property type="entry name" value="AP2 DOMAIN TRANSCRIPTION FACTOR"/>
    <property type="match status" value="1"/>
</dbReference>
<dbReference type="InterPro" id="IPR001471">
    <property type="entry name" value="AP2/ERF_dom"/>
</dbReference>
<keyword evidence="3" id="KW-0238">DNA-binding</keyword>
<keyword evidence="5" id="KW-0539">Nucleus</keyword>
<evidence type="ECO:0000256" key="1">
    <source>
        <dbReference type="ARBA" id="ARBA00004123"/>
    </source>
</evidence>
<comment type="subcellular location">
    <subcellularLocation>
        <location evidence="1">Nucleus</location>
    </subcellularLocation>
</comment>
<dbReference type="SMART" id="SM00380">
    <property type="entry name" value="AP2"/>
    <property type="match status" value="1"/>
</dbReference>
<dbReference type="EMBL" id="BKCJ010007886">
    <property type="protein sequence ID" value="GEU79510.1"/>
    <property type="molecule type" value="Genomic_DNA"/>
</dbReference>
<feature type="domain" description="AP2/ERF" evidence="7">
    <location>
        <begin position="1"/>
        <end position="36"/>
    </location>
</feature>
<protein>
    <submittedName>
        <fullName evidence="8">AP2-like ethylene-responsive transcription factor</fullName>
    </submittedName>
</protein>
<dbReference type="InterPro" id="IPR036955">
    <property type="entry name" value="AP2/ERF_dom_sf"/>
</dbReference>
<dbReference type="GO" id="GO:0003677">
    <property type="term" value="F:DNA binding"/>
    <property type="evidence" value="ECO:0007669"/>
    <property type="project" value="UniProtKB-KW"/>
</dbReference>
<dbReference type="GO" id="GO:0005634">
    <property type="term" value="C:nucleus"/>
    <property type="evidence" value="ECO:0007669"/>
    <property type="project" value="UniProtKB-SubCell"/>
</dbReference>
<dbReference type="InterPro" id="IPR016177">
    <property type="entry name" value="DNA-bd_dom_sf"/>
</dbReference>
<feature type="compositionally biased region" description="Polar residues" evidence="6">
    <location>
        <begin position="296"/>
        <end position="306"/>
    </location>
</feature>
<evidence type="ECO:0000256" key="4">
    <source>
        <dbReference type="ARBA" id="ARBA00023163"/>
    </source>
</evidence>
<organism evidence="8">
    <name type="scientific">Tanacetum cinerariifolium</name>
    <name type="common">Dalmatian daisy</name>
    <name type="synonym">Chrysanthemum cinerariifolium</name>
    <dbReference type="NCBI Taxonomy" id="118510"/>
    <lineage>
        <taxon>Eukaryota</taxon>
        <taxon>Viridiplantae</taxon>
        <taxon>Streptophyta</taxon>
        <taxon>Embryophyta</taxon>
        <taxon>Tracheophyta</taxon>
        <taxon>Spermatophyta</taxon>
        <taxon>Magnoliopsida</taxon>
        <taxon>eudicotyledons</taxon>
        <taxon>Gunneridae</taxon>
        <taxon>Pentapetalae</taxon>
        <taxon>asterids</taxon>
        <taxon>campanulids</taxon>
        <taxon>Asterales</taxon>
        <taxon>Asteraceae</taxon>
        <taxon>Asteroideae</taxon>
        <taxon>Anthemideae</taxon>
        <taxon>Anthemidinae</taxon>
        <taxon>Tanacetum</taxon>
    </lineage>
</organism>
<evidence type="ECO:0000313" key="8">
    <source>
        <dbReference type="EMBL" id="GEU79510.1"/>
    </source>
</evidence>
<dbReference type="PROSITE" id="PS51032">
    <property type="entry name" value="AP2_ERF"/>
    <property type="match status" value="1"/>
</dbReference>
<feature type="region of interest" description="Disordered" evidence="6">
    <location>
        <begin position="288"/>
        <end position="326"/>
    </location>
</feature>
<reference evidence="8" key="1">
    <citation type="journal article" date="2019" name="Sci. Rep.">
        <title>Draft genome of Tanacetum cinerariifolium, the natural source of mosquito coil.</title>
        <authorList>
            <person name="Yamashiro T."/>
            <person name="Shiraishi A."/>
            <person name="Satake H."/>
            <person name="Nakayama K."/>
        </authorList>
    </citation>
    <scope>NUCLEOTIDE SEQUENCE</scope>
</reference>
<accession>A0A6L2N038</accession>
<dbReference type="SUPFAM" id="SSF54171">
    <property type="entry name" value="DNA-binding domain"/>
    <property type="match status" value="1"/>
</dbReference>
<dbReference type="GO" id="GO:0003700">
    <property type="term" value="F:DNA-binding transcription factor activity"/>
    <property type="evidence" value="ECO:0007669"/>
    <property type="project" value="InterPro"/>
</dbReference>